<organism evidence="1 2">
    <name type="scientific">Carnegiea gigantea</name>
    <dbReference type="NCBI Taxonomy" id="171969"/>
    <lineage>
        <taxon>Eukaryota</taxon>
        <taxon>Viridiplantae</taxon>
        <taxon>Streptophyta</taxon>
        <taxon>Embryophyta</taxon>
        <taxon>Tracheophyta</taxon>
        <taxon>Spermatophyta</taxon>
        <taxon>Magnoliopsida</taxon>
        <taxon>eudicotyledons</taxon>
        <taxon>Gunneridae</taxon>
        <taxon>Pentapetalae</taxon>
        <taxon>Caryophyllales</taxon>
        <taxon>Cactineae</taxon>
        <taxon>Cactaceae</taxon>
        <taxon>Cactoideae</taxon>
        <taxon>Echinocereeae</taxon>
        <taxon>Carnegiea</taxon>
    </lineage>
</organism>
<dbReference type="OrthoDB" id="1743228at2759"/>
<dbReference type="PANTHER" id="PTHR33710:SF86">
    <property type="entry name" value="VIRAL MOVEMENT PROTEIN"/>
    <property type="match status" value="1"/>
</dbReference>
<keyword evidence="2" id="KW-1185">Reference proteome</keyword>
<sequence length="343" mass="39869">MGGDLNKIFYHSEKKGGPPKSQTLIDNFRDSFMDNGLYDIGYSGYQFTWCNYQQNGTVVEERLDHFCVDTDWPLIFPNVQVNHVDSDISDHLPILLKCSPNTRDRSSRGKHFHFENMWHIDPSCNCYLTLVVLLCWYGDANTQWFHSWVTMRKAKNNIVGLYDASGIWRTTHDEIASIVTSYFGELFTYSSPTHVEDVLDCILNIWQDRWLPQPASFEPITPYCATYSNFKLIIKTPLCESWPLNKLIWHYSTNDIFTVRLAYYMLIDDKLNKAASPSLRNIELWRAIWSSNIPPCIWSHRRISNPCRLRGPSSYQCMDRQWGRPGPRVSATWPTASLKLVTS</sequence>
<dbReference type="SUPFAM" id="SSF56219">
    <property type="entry name" value="DNase I-like"/>
    <property type="match status" value="1"/>
</dbReference>
<evidence type="ECO:0000313" key="1">
    <source>
        <dbReference type="EMBL" id="KAJ8434560.1"/>
    </source>
</evidence>
<dbReference type="EMBL" id="JAKOGI010000469">
    <property type="protein sequence ID" value="KAJ8434560.1"/>
    <property type="molecule type" value="Genomic_DNA"/>
</dbReference>
<dbReference type="AlphaFoldDB" id="A0A9Q1K166"/>
<proteinExistence type="predicted"/>
<gene>
    <name evidence="1" type="ORF">Cgig2_014391</name>
</gene>
<dbReference type="InterPro" id="IPR036691">
    <property type="entry name" value="Endo/exonu/phosph_ase_sf"/>
</dbReference>
<dbReference type="PANTHER" id="PTHR33710">
    <property type="entry name" value="BNAC02G09200D PROTEIN"/>
    <property type="match status" value="1"/>
</dbReference>
<comment type="caution">
    <text evidence="1">The sequence shown here is derived from an EMBL/GenBank/DDBJ whole genome shotgun (WGS) entry which is preliminary data.</text>
</comment>
<reference evidence="1" key="1">
    <citation type="submission" date="2022-04" db="EMBL/GenBank/DDBJ databases">
        <title>Carnegiea gigantea Genome sequencing and assembly v2.</title>
        <authorList>
            <person name="Copetti D."/>
            <person name="Sanderson M.J."/>
            <person name="Burquez A."/>
            <person name="Wojciechowski M.F."/>
        </authorList>
    </citation>
    <scope>NUCLEOTIDE SEQUENCE</scope>
    <source>
        <strain evidence="1">SGP5-SGP5p</strain>
        <tissue evidence="1">Aerial part</tissue>
    </source>
</reference>
<evidence type="ECO:0000313" key="2">
    <source>
        <dbReference type="Proteomes" id="UP001153076"/>
    </source>
</evidence>
<dbReference type="Gene3D" id="3.60.10.10">
    <property type="entry name" value="Endonuclease/exonuclease/phosphatase"/>
    <property type="match status" value="1"/>
</dbReference>
<evidence type="ECO:0008006" key="3">
    <source>
        <dbReference type="Google" id="ProtNLM"/>
    </source>
</evidence>
<dbReference type="Proteomes" id="UP001153076">
    <property type="component" value="Unassembled WGS sequence"/>
</dbReference>
<accession>A0A9Q1K166</accession>
<name>A0A9Q1K166_9CARY</name>
<protein>
    <recommendedName>
        <fullName evidence="3">Reverse transcriptase</fullName>
    </recommendedName>
</protein>